<keyword evidence="5 8" id="KW-0812">Transmembrane</keyword>
<reference evidence="10" key="1">
    <citation type="submission" date="2020-06" db="EMBL/GenBank/DDBJ databases">
        <title>Novel chitinolytic bacterium.</title>
        <authorList>
            <person name="Ungkulpasvich U."/>
            <person name="Kosugi A."/>
            <person name="Uke A."/>
        </authorList>
    </citation>
    <scope>NUCLEOTIDE SEQUENCE</scope>
    <source>
        <strain evidence="10">UUS1-1</strain>
    </source>
</reference>
<name>A0A8J6I0U1_9FIRM</name>
<evidence type="ECO:0000256" key="5">
    <source>
        <dbReference type="ARBA" id="ARBA00022692"/>
    </source>
</evidence>
<comment type="subcellular location">
    <subcellularLocation>
        <location evidence="1">Cell inner membrane</location>
        <topology evidence="1">Single-pass membrane protein</topology>
    </subcellularLocation>
</comment>
<dbReference type="GO" id="GO:0015628">
    <property type="term" value="P:protein secretion by the type II secretion system"/>
    <property type="evidence" value="ECO:0007669"/>
    <property type="project" value="InterPro"/>
</dbReference>
<sequence>MKRIKFQQKEGFTLFEVIAVLFLVAALYALVGPSIWKRLETGKVQTARAQMALLKNCLNDYRLDMGTYPSTAEGLAALRVRPASDRGNWNGPYIEGPIPKDPWGNEYVYRFPGTRNYDSFDLYSLGADGEEGGSGVNADISLWEEEDDPVYSGLPEG</sequence>
<evidence type="ECO:0000313" key="11">
    <source>
        <dbReference type="Proteomes" id="UP000657177"/>
    </source>
</evidence>
<keyword evidence="11" id="KW-1185">Reference proteome</keyword>
<dbReference type="GO" id="GO:0005886">
    <property type="term" value="C:plasma membrane"/>
    <property type="evidence" value="ECO:0007669"/>
    <property type="project" value="UniProtKB-SubCell"/>
</dbReference>
<dbReference type="GO" id="GO:0015627">
    <property type="term" value="C:type II protein secretion system complex"/>
    <property type="evidence" value="ECO:0007669"/>
    <property type="project" value="InterPro"/>
</dbReference>
<evidence type="ECO:0000256" key="6">
    <source>
        <dbReference type="ARBA" id="ARBA00022989"/>
    </source>
</evidence>
<dbReference type="EMBL" id="JAAKDE010000014">
    <property type="protein sequence ID" value="MBA2133376.1"/>
    <property type="molecule type" value="Genomic_DNA"/>
</dbReference>
<evidence type="ECO:0000256" key="1">
    <source>
        <dbReference type="ARBA" id="ARBA00004377"/>
    </source>
</evidence>
<dbReference type="PRINTS" id="PR00813">
    <property type="entry name" value="BCTERIALGSPG"/>
</dbReference>
<feature type="domain" description="Type II secretion system protein GspG C-terminal" evidence="9">
    <location>
        <begin position="35"/>
        <end position="143"/>
    </location>
</feature>
<dbReference type="SUPFAM" id="SSF54523">
    <property type="entry name" value="Pili subunits"/>
    <property type="match status" value="1"/>
</dbReference>
<protein>
    <submittedName>
        <fullName evidence="10">Type II secretion system major pseudopilin GspG</fullName>
    </submittedName>
</protein>
<evidence type="ECO:0000259" key="9">
    <source>
        <dbReference type="Pfam" id="PF08334"/>
    </source>
</evidence>
<dbReference type="NCBIfam" id="TIGR01710">
    <property type="entry name" value="typeII_sec_gspG"/>
    <property type="match status" value="1"/>
</dbReference>
<organism evidence="10 11">
    <name type="scientific">Capillibacterium thermochitinicola</name>
    <dbReference type="NCBI Taxonomy" id="2699427"/>
    <lineage>
        <taxon>Bacteria</taxon>
        <taxon>Bacillati</taxon>
        <taxon>Bacillota</taxon>
        <taxon>Capillibacterium</taxon>
    </lineage>
</organism>
<evidence type="ECO:0000256" key="2">
    <source>
        <dbReference type="ARBA" id="ARBA00022475"/>
    </source>
</evidence>
<evidence type="ECO:0000256" key="3">
    <source>
        <dbReference type="ARBA" id="ARBA00022481"/>
    </source>
</evidence>
<gene>
    <name evidence="10" type="primary">gspG</name>
    <name evidence="10" type="ORF">G5B42_07440</name>
</gene>
<dbReference type="Gene3D" id="3.30.700.10">
    <property type="entry name" value="Glycoprotein, Type 4 Pilin"/>
    <property type="match status" value="1"/>
</dbReference>
<keyword evidence="4" id="KW-0997">Cell inner membrane</keyword>
<feature type="transmembrane region" description="Helical" evidence="8">
    <location>
        <begin position="12"/>
        <end position="31"/>
    </location>
</feature>
<keyword evidence="2" id="KW-1003">Cell membrane</keyword>
<dbReference type="InterPro" id="IPR010054">
    <property type="entry name" value="Type2_sec_GspG"/>
</dbReference>
<keyword evidence="6 8" id="KW-1133">Transmembrane helix</keyword>
<dbReference type="InterPro" id="IPR045584">
    <property type="entry name" value="Pilin-like"/>
</dbReference>
<comment type="caution">
    <text evidence="10">The sequence shown here is derived from an EMBL/GenBank/DDBJ whole genome shotgun (WGS) entry which is preliminary data.</text>
</comment>
<dbReference type="InterPro" id="IPR000983">
    <property type="entry name" value="Bac_GSPG_pilin"/>
</dbReference>
<keyword evidence="3" id="KW-0488">Methylation</keyword>
<dbReference type="Pfam" id="PF08334">
    <property type="entry name" value="T2SSG"/>
    <property type="match status" value="1"/>
</dbReference>
<proteinExistence type="predicted"/>
<evidence type="ECO:0000256" key="8">
    <source>
        <dbReference type="SAM" id="Phobius"/>
    </source>
</evidence>
<dbReference type="InterPro" id="IPR013545">
    <property type="entry name" value="T2SS_protein-GspG_C"/>
</dbReference>
<evidence type="ECO:0000313" key="10">
    <source>
        <dbReference type="EMBL" id="MBA2133376.1"/>
    </source>
</evidence>
<dbReference type="Proteomes" id="UP000657177">
    <property type="component" value="Unassembled WGS sequence"/>
</dbReference>
<evidence type="ECO:0000256" key="4">
    <source>
        <dbReference type="ARBA" id="ARBA00022519"/>
    </source>
</evidence>
<evidence type="ECO:0000256" key="7">
    <source>
        <dbReference type="ARBA" id="ARBA00023136"/>
    </source>
</evidence>
<dbReference type="AlphaFoldDB" id="A0A8J6I0U1"/>
<accession>A0A8J6I0U1</accession>
<dbReference type="RefSeq" id="WP_181339845.1">
    <property type="nucleotide sequence ID" value="NZ_JAAKDE010000014.1"/>
</dbReference>
<keyword evidence="7 8" id="KW-0472">Membrane</keyword>